<dbReference type="SMART" id="SM00091">
    <property type="entry name" value="PAS"/>
    <property type="match status" value="3"/>
</dbReference>
<evidence type="ECO:0000259" key="14">
    <source>
        <dbReference type="PROSITE" id="PS50112"/>
    </source>
</evidence>
<keyword evidence="11" id="KW-0175">Coiled coil</keyword>
<dbReference type="GO" id="GO:0000155">
    <property type="term" value="F:phosphorelay sensor kinase activity"/>
    <property type="evidence" value="ECO:0007669"/>
    <property type="project" value="InterPro"/>
</dbReference>
<proteinExistence type="predicted"/>
<dbReference type="GO" id="GO:0005524">
    <property type="term" value="F:ATP binding"/>
    <property type="evidence" value="ECO:0007669"/>
    <property type="project" value="UniProtKB-KW"/>
</dbReference>
<dbReference type="InterPro" id="IPR036890">
    <property type="entry name" value="HATPase_C_sf"/>
</dbReference>
<comment type="caution">
    <text evidence="17">The sequence shown here is derived from an EMBL/GenBank/DDBJ whole genome shotgun (WGS) entry which is preliminary data.</text>
</comment>
<evidence type="ECO:0000256" key="4">
    <source>
        <dbReference type="ARBA" id="ARBA00022679"/>
    </source>
</evidence>
<dbReference type="CDD" id="cd00156">
    <property type="entry name" value="REC"/>
    <property type="match status" value="1"/>
</dbReference>
<evidence type="ECO:0000256" key="6">
    <source>
        <dbReference type="ARBA" id="ARBA00022777"/>
    </source>
</evidence>
<dbReference type="Gene3D" id="3.40.50.2300">
    <property type="match status" value="1"/>
</dbReference>
<dbReference type="SMART" id="SM00388">
    <property type="entry name" value="HisKA"/>
    <property type="match status" value="1"/>
</dbReference>
<dbReference type="STRING" id="211165.GCA_000317285_03690"/>
<evidence type="ECO:0000256" key="9">
    <source>
        <dbReference type="PROSITE-ProRule" id="PRU00169"/>
    </source>
</evidence>
<dbReference type="SUPFAM" id="SSF55785">
    <property type="entry name" value="PYP-like sensor domain (PAS domain)"/>
    <property type="match status" value="3"/>
</dbReference>
<dbReference type="Gene3D" id="3.30.565.10">
    <property type="entry name" value="Histidine kinase-like ATPase, C-terminal domain"/>
    <property type="match status" value="1"/>
</dbReference>
<comment type="catalytic activity">
    <reaction evidence="1">
        <text>ATP + protein L-histidine = ADP + protein N-phospho-L-histidine.</text>
        <dbReference type="EC" id="2.7.13.3"/>
    </reaction>
</comment>
<dbReference type="PROSITE" id="PS50112">
    <property type="entry name" value="PAS"/>
    <property type="match status" value="3"/>
</dbReference>
<dbReference type="InterPro" id="IPR004358">
    <property type="entry name" value="Sig_transdc_His_kin-like_C"/>
</dbReference>
<dbReference type="InterPro" id="IPR013656">
    <property type="entry name" value="PAS_4"/>
</dbReference>
<dbReference type="Pfam" id="PF00571">
    <property type="entry name" value="CBS"/>
    <property type="match status" value="2"/>
</dbReference>
<sequence>MASEIQINPTAYSLFLEMPGLEHIIDCFPLTVTPDTPLVDAIALMSQIGGNSELFPNSNLERSSCVLVVDESQLVGIVTEHDVVKLTARGVDLGRATVAEVMTQKIIILKQSQAEDVFTVLSLMRQQQIRHLPIVDDQGKLLGLVSSDHAIAALQQQLEQQTAELRQATEDIERRVQERTTELCQVNAQLQQEIEHRKQAEQERQQLLIQEQVARAEAEAAKNRIFNILESITNCFFALDSEWRFTYVNQQATRILQRTPDQLIGRNVWEEFPEAIPLTFYREYHRAVAQQLNVEFEEFYPPLNIWVEVHAYPTVDGLSVYFQDITERKQAEAALRQSEETARRQLAEIEAIYATAPIGLCFIDTELRFVRINEQLAEINGLSVSQHIGRTLREVLPDCSEELEPLYHQVIQSRLPILNYEIQCTTFAQPGIERDWLISLYPLKETDEQVLGVNVMVQEISDLKKAEAALRQNQQQLEAIINNSTAVIYLKDIQGRYLLVNHQYESLCHLTNEQIQGKTDYEIFNQKAAEAFWANDQKVIAAKSSITFEEMVPLDDGTHTYIAVKFPLFNTAGEVYAVCGISTDITEKKQLEAQFLRAQRLESLGTLASGIAHDLNNILSPILVVAQLLPFKLPNLNEQNRELLTILENNSKRGAELVKQILSFAGGAEVKKFPLQLKHLLKEIRQIVTSTFPKSIEIRTHIPTQNLWVVSAEPTQIHQVLMNLCVNARDAMPNGGTLSMIVENFCVDENYARMNLEAKQGYYVLITVSDTGCGIPPELLERIFEPFFTTKEPGKGTGLGLSTVIGIIKNLGGFVEVYSEVGKGSQFKVYLPACETAVTEENNDFEISEGNGELILIVDDEASIREATKTSLENHNYKVLTANDGIDGLALYIQYKNEISIVLMDIQMPAMNGLTTIRILQKSNPSVKIIAISGIASNQKLLETNDICVQAFLSKPYTIKKLLNTIADVLSRT</sequence>
<dbReference type="EC" id="2.7.13.3" evidence="2"/>
<dbReference type="InterPro" id="IPR046342">
    <property type="entry name" value="CBS_dom_sf"/>
</dbReference>
<dbReference type="OrthoDB" id="9788063at2"/>
<dbReference type="Gene3D" id="3.10.580.10">
    <property type="entry name" value="CBS-domain"/>
    <property type="match status" value="1"/>
</dbReference>
<dbReference type="PRINTS" id="PR00344">
    <property type="entry name" value="BCTRLSENSOR"/>
</dbReference>
<dbReference type="InterPro" id="IPR000700">
    <property type="entry name" value="PAS-assoc_C"/>
</dbReference>
<dbReference type="Pfam" id="PF00512">
    <property type="entry name" value="HisKA"/>
    <property type="match status" value="1"/>
</dbReference>
<keyword evidence="6" id="KW-0418">Kinase</keyword>
<dbReference type="SUPFAM" id="SSF55874">
    <property type="entry name" value="ATPase domain of HSP90 chaperone/DNA topoisomerase II/histidine kinase"/>
    <property type="match status" value="1"/>
</dbReference>
<evidence type="ECO:0000313" key="18">
    <source>
        <dbReference type="Proteomes" id="UP000268857"/>
    </source>
</evidence>
<keyword evidence="4" id="KW-0808">Transferase</keyword>
<dbReference type="Pfam" id="PF00072">
    <property type="entry name" value="Response_reg"/>
    <property type="match status" value="1"/>
</dbReference>
<dbReference type="CDD" id="cd00082">
    <property type="entry name" value="HisKA"/>
    <property type="match status" value="1"/>
</dbReference>
<dbReference type="Pfam" id="PF08448">
    <property type="entry name" value="PAS_4"/>
    <property type="match status" value="3"/>
</dbReference>
<dbReference type="SMART" id="SM00448">
    <property type="entry name" value="REC"/>
    <property type="match status" value="1"/>
</dbReference>
<dbReference type="PROSITE" id="PS50113">
    <property type="entry name" value="PAC"/>
    <property type="match status" value="1"/>
</dbReference>
<feature type="domain" description="CBS" evidence="16">
    <location>
        <begin position="102"/>
        <end position="160"/>
    </location>
</feature>
<dbReference type="InterPro" id="IPR003594">
    <property type="entry name" value="HATPase_dom"/>
</dbReference>
<evidence type="ECO:0000256" key="10">
    <source>
        <dbReference type="PROSITE-ProRule" id="PRU00703"/>
    </source>
</evidence>
<dbReference type="InterPro" id="IPR000014">
    <property type="entry name" value="PAS"/>
</dbReference>
<name>A0A3S1AC71_CHLFR</name>
<accession>A0A3S1AC71</accession>
<keyword evidence="7" id="KW-0067">ATP-binding</keyword>
<feature type="domain" description="Histidine kinase" evidence="12">
    <location>
        <begin position="610"/>
        <end position="835"/>
    </location>
</feature>
<feature type="domain" description="PAS" evidence="14">
    <location>
        <begin position="345"/>
        <end position="414"/>
    </location>
</feature>
<dbReference type="InterPro" id="IPR011006">
    <property type="entry name" value="CheY-like_superfamily"/>
</dbReference>
<dbReference type="PROSITE" id="PS50109">
    <property type="entry name" value="HIS_KIN"/>
    <property type="match status" value="1"/>
</dbReference>
<feature type="domain" description="PAC" evidence="15">
    <location>
        <begin position="546"/>
        <end position="597"/>
    </location>
</feature>
<evidence type="ECO:0000259" key="15">
    <source>
        <dbReference type="PROSITE" id="PS50113"/>
    </source>
</evidence>
<dbReference type="Proteomes" id="UP000268857">
    <property type="component" value="Unassembled WGS sequence"/>
</dbReference>
<feature type="coiled-coil region" evidence="11">
    <location>
        <begin position="144"/>
        <end position="224"/>
    </location>
</feature>
<evidence type="ECO:0000256" key="5">
    <source>
        <dbReference type="ARBA" id="ARBA00022741"/>
    </source>
</evidence>
<dbReference type="Pfam" id="PF02518">
    <property type="entry name" value="HATPase_c"/>
    <property type="match status" value="1"/>
</dbReference>
<feature type="domain" description="PAS" evidence="14">
    <location>
        <begin position="473"/>
        <end position="543"/>
    </location>
</feature>
<dbReference type="NCBIfam" id="TIGR00229">
    <property type="entry name" value="sensory_box"/>
    <property type="match status" value="3"/>
</dbReference>
<keyword evidence="18" id="KW-1185">Reference proteome</keyword>
<dbReference type="InterPro" id="IPR003661">
    <property type="entry name" value="HisK_dim/P_dom"/>
</dbReference>
<evidence type="ECO:0000259" key="12">
    <source>
        <dbReference type="PROSITE" id="PS50109"/>
    </source>
</evidence>
<keyword evidence="5" id="KW-0547">Nucleotide-binding</keyword>
<dbReference type="InterPro" id="IPR000644">
    <property type="entry name" value="CBS_dom"/>
</dbReference>
<dbReference type="PROSITE" id="PS51371">
    <property type="entry name" value="CBS"/>
    <property type="match status" value="2"/>
</dbReference>
<dbReference type="EMBL" id="RSCJ01000024">
    <property type="protein sequence ID" value="RUR75499.1"/>
    <property type="molecule type" value="Genomic_DNA"/>
</dbReference>
<dbReference type="CDD" id="cd04620">
    <property type="entry name" value="CBS_two-component_sensor_histidine_kinase_repeat1"/>
    <property type="match status" value="1"/>
</dbReference>
<dbReference type="SMART" id="SM00387">
    <property type="entry name" value="HATPase_c"/>
    <property type="match status" value="1"/>
</dbReference>
<dbReference type="PANTHER" id="PTHR43065">
    <property type="entry name" value="SENSOR HISTIDINE KINASE"/>
    <property type="match status" value="1"/>
</dbReference>
<feature type="domain" description="CBS" evidence="16">
    <location>
        <begin position="24"/>
        <end position="93"/>
    </location>
</feature>
<keyword evidence="3 9" id="KW-0597">Phosphoprotein</keyword>
<protein>
    <recommendedName>
        <fullName evidence="2">histidine kinase</fullName>
        <ecNumber evidence="2">2.7.13.3</ecNumber>
    </recommendedName>
</protein>
<dbReference type="RefSeq" id="WP_016875753.1">
    <property type="nucleotide sequence ID" value="NZ_AJLN01000098.1"/>
</dbReference>
<dbReference type="CDD" id="cd00130">
    <property type="entry name" value="PAS"/>
    <property type="match status" value="3"/>
</dbReference>
<evidence type="ECO:0000256" key="3">
    <source>
        <dbReference type="ARBA" id="ARBA00022553"/>
    </source>
</evidence>
<organism evidence="17 18">
    <name type="scientific">Chlorogloeopsis fritschii PCC 6912</name>
    <dbReference type="NCBI Taxonomy" id="211165"/>
    <lineage>
        <taxon>Bacteria</taxon>
        <taxon>Bacillati</taxon>
        <taxon>Cyanobacteriota</taxon>
        <taxon>Cyanophyceae</taxon>
        <taxon>Nostocales</taxon>
        <taxon>Chlorogloeopsidaceae</taxon>
        <taxon>Chlorogloeopsis</taxon>
    </lineage>
</organism>
<evidence type="ECO:0000256" key="7">
    <source>
        <dbReference type="ARBA" id="ARBA00022840"/>
    </source>
</evidence>
<dbReference type="InterPro" id="IPR001789">
    <property type="entry name" value="Sig_transdc_resp-reg_receiver"/>
</dbReference>
<dbReference type="InterPro" id="IPR035965">
    <property type="entry name" value="PAS-like_dom_sf"/>
</dbReference>
<gene>
    <name evidence="17" type="ORF">PCC6912_47300</name>
</gene>
<dbReference type="SUPFAM" id="SSF47384">
    <property type="entry name" value="Homodimeric domain of signal transducing histidine kinase"/>
    <property type="match status" value="1"/>
</dbReference>
<evidence type="ECO:0000256" key="2">
    <source>
        <dbReference type="ARBA" id="ARBA00012438"/>
    </source>
</evidence>
<dbReference type="Gene3D" id="3.30.450.20">
    <property type="entry name" value="PAS domain"/>
    <property type="match status" value="3"/>
</dbReference>
<evidence type="ECO:0000256" key="11">
    <source>
        <dbReference type="SAM" id="Coils"/>
    </source>
</evidence>
<dbReference type="SMART" id="SM00116">
    <property type="entry name" value="CBS"/>
    <property type="match status" value="2"/>
</dbReference>
<evidence type="ECO:0000259" key="13">
    <source>
        <dbReference type="PROSITE" id="PS50110"/>
    </source>
</evidence>
<evidence type="ECO:0000256" key="1">
    <source>
        <dbReference type="ARBA" id="ARBA00000085"/>
    </source>
</evidence>
<dbReference type="InterPro" id="IPR036097">
    <property type="entry name" value="HisK_dim/P_sf"/>
</dbReference>
<reference evidence="17 18" key="1">
    <citation type="journal article" date="2019" name="Genome Biol. Evol.">
        <title>Day and night: Metabolic profiles and evolutionary relationships of six axenic non-marine cyanobacteria.</title>
        <authorList>
            <person name="Will S.E."/>
            <person name="Henke P."/>
            <person name="Boedeker C."/>
            <person name="Huang S."/>
            <person name="Brinkmann H."/>
            <person name="Rohde M."/>
            <person name="Jarek M."/>
            <person name="Friedl T."/>
            <person name="Seufert S."/>
            <person name="Schumacher M."/>
            <person name="Overmann J."/>
            <person name="Neumann-Schaal M."/>
            <person name="Petersen J."/>
        </authorList>
    </citation>
    <scope>NUCLEOTIDE SEQUENCE [LARGE SCALE GENOMIC DNA]</scope>
    <source>
        <strain evidence="17 18">PCC 6912</strain>
    </source>
</reference>
<keyword evidence="10" id="KW-0129">CBS domain</keyword>
<dbReference type="InterPro" id="IPR005467">
    <property type="entry name" value="His_kinase_dom"/>
</dbReference>
<dbReference type="SUPFAM" id="SSF52172">
    <property type="entry name" value="CheY-like"/>
    <property type="match status" value="1"/>
</dbReference>
<dbReference type="SUPFAM" id="SSF54631">
    <property type="entry name" value="CBS-domain pair"/>
    <property type="match status" value="1"/>
</dbReference>
<keyword evidence="8" id="KW-0902">Two-component regulatory system</keyword>
<dbReference type="PANTHER" id="PTHR43065:SF46">
    <property type="entry name" value="C4-DICARBOXYLATE TRANSPORT SENSOR PROTEIN DCTB"/>
    <property type="match status" value="1"/>
</dbReference>
<dbReference type="PROSITE" id="PS50110">
    <property type="entry name" value="RESPONSE_REGULATORY"/>
    <property type="match status" value="1"/>
</dbReference>
<feature type="domain" description="Response regulatory" evidence="13">
    <location>
        <begin position="854"/>
        <end position="970"/>
    </location>
</feature>
<evidence type="ECO:0000259" key="16">
    <source>
        <dbReference type="PROSITE" id="PS51371"/>
    </source>
</evidence>
<dbReference type="AlphaFoldDB" id="A0A3S1AC71"/>
<evidence type="ECO:0000313" key="17">
    <source>
        <dbReference type="EMBL" id="RUR75499.1"/>
    </source>
</evidence>
<feature type="coiled-coil region" evidence="11">
    <location>
        <begin position="456"/>
        <end position="483"/>
    </location>
</feature>
<feature type="domain" description="PAS" evidence="14">
    <location>
        <begin position="221"/>
        <end position="272"/>
    </location>
</feature>
<feature type="modified residue" description="4-aspartylphosphate" evidence="9">
    <location>
        <position position="905"/>
    </location>
</feature>
<dbReference type="Gene3D" id="1.10.287.130">
    <property type="match status" value="1"/>
</dbReference>
<evidence type="ECO:0000256" key="8">
    <source>
        <dbReference type="ARBA" id="ARBA00023012"/>
    </source>
</evidence>